<feature type="domain" description="N-acetyltransferase" evidence="4">
    <location>
        <begin position="136"/>
        <end position="281"/>
    </location>
</feature>
<dbReference type="InterPro" id="IPR000182">
    <property type="entry name" value="GNAT_dom"/>
</dbReference>
<proteinExistence type="predicted"/>
<evidence type="ECO:0000313" key="6">
    <source>
        <dbReference type="Proteomes" id="UP001165269"/>
    </source>
</evidence>
<organism evidence="5 6">
    <name type="scientific">Streptomyces cylindrosporus</name>
    <dbReference type="NCBI Taxonomy" id="2927583"/>
    <lineage>
        <taxon>Bacteria</taxon>
        <taxon>Bacillati</taxon>
        <taxon>Actinomycetota</taxon>
        <taxon>Actinomycetes</taxon>
        <taxon>Kitasatosporales</taxon>
        <taxon>Streptomycetaceae</taxon>
        <taxon>Streptomyces</taxon>
    </lineage>
</organism>
<dbReference type="CDD" id="cd04301">
    <property type="entry name" value="NAT_SF"/>
    <property type="match status" value="1"/>
</dbReference>
<dbReference type="RefSeq" id="WP_242773657.1">
    <property type="nucleotide sequence ID" value="NZ_JALDAY010000013.1"/>
</dbReference>
<feature type="domain" description="N-acetyltransferase" evidence="4">
    <location>
        <begin position="310"/>
        <end position="450"/>
    </location>
</feature>
<evidence type="ECO:0000256" key="3">
    <source>
        <dbReference type="SAM" id="MobiDB-lite"/>
    </source>
</evidence>
<dbReference type="Proteomes" id="UP001165269">
    <property type="component" value="Unassembled WGS sequence"/>
</dbReference>
<keyword evidence="1" id="KW-0808">Transferase</keyword>
<dbReference type="PROSITE" id="PS51186">
    <property type="entry name" value="GNAT"/>
    <property type="match status" value="2"/>
</dbReference>
<name>A0ABS9YHN6_9ACTN</name>
<evidence type="ECO:0000256" key="1">
    <source>
        <dbReference type="ARBA" id="ARBA00022679"/>
    </source>
</evidence>
<dbReference type="SUPFAM" id="SSF55729">
    <property type="entry name" value="Acyl-CoA N-acyltransferases (Nat)"/>
    <property type="match status" value="2"/>
</dbReference>
<evidence type="ECO:0000313" key="5">
    <source>
        <dbReference type="EMBL" id="MCI3276738.1"/>
    </source>
</evidence>
<keyword evidence="2" id="KW-0012">Acyltransferase</keyword>
<dbReference type="InterPro" id="IPR050832">
    <property type="entry name" value="Bact_Acetyltransf"/>
</dbReference>
<comment type="caution">
    <text evidence="5">The sequence shown here is derived from an EMBL/GenBank/DDBJ whole genome shotgun (WGS) entry which is preliminary data.</text>
</comment>
<feature type="region of interest" description="Disordered" evidence="3">
    <location>
        <begin position="280"/>
        <end position="303"/>
    </location>
</feature>
<accession>A0ABS9YHN6</accession>
<dbReference type="Pfam" id="PF00583">
    <property type="entry name" value="Acetyltransf_1"/>
    <property type="match status" value="1"/>
</dbReference>
<dbReference type="Gene3D" id="3.40.630.30">
    <property type="match status" value="2"/>
</dbReference>
<feature type="compositionally biased region" description="Low complexity" evidence="3">
    <location>
        <begin position="285"/>
        <end position="296"/>
    </location>
</feature>
<gene>
    <name evidence="5" type="ORF">MQP27_37270</name>
</gene>
<dbReference type="Pfam" id="PF13508">
    <property type="entry name" value="Acetyltransf_7"/>
    <property type="match status" value="1"/>
</dbReference>
<keyword evidence="6" id="KW-1185">Reference proteome</keyword>
<evidence type="ECO:0000256" key="2">
    <source>
        <dbReference type="ARBA" id="ARBA00023315"/>
    </source>
</evidence>
<dbReference type="PANTHER" id="PTHR43877:SF2">
    <property type="entry name" value="AMINOALKYLPHOSPHONATE N-ACETYLTRANSFERASE-RELATED"/>
    <property type="match status" value="1"/>
</dbReference>
<dbReference type="EMBL" id="JALDAY010000013">
    <property type="protein sequence ID" value="MCI3276738.1"/>
    <property type="molecule type" value="Genomic_DNA"/>
</dbReference>
<dbReference type="PANTHER" id="PTHR43877">
    <property type="entry name" value="AMINOALKYLPHOSPHONATE N-ACETYLTRANSFERASE-RELATED-RELATED"/>
    <property type="match status" value="1"/>
</dbReference>
<reference evidence="5" key="1">
    <citation type="submission" date="2022-03" db="EMBL/GenBank/DDBJ databases">
        <title>Streptomyces 7R015 and 7R016 isolated from Barleria lupulina in Thailand.</title>
        <authorList>
            <person name="Kanchanasin P."/>
            <person name="Phongsopitanun W."/>
            <person name="Tanasupawat S."/>
        </authorList>
    </citation>
    <scope>NUCLEOTIDE SEQUENCE</scope>
    <source>
        <strain evidence="5">7R015</strain>
    </source>
</reference>
<protein>
    <submittedName>
        <fullName evidence="5">GNAT family N-acetyltransferase</fullName>
    </submittedName>
</protein>
<sequence length="479" mass="50834">MSRVPLFCDVALAERIEHAEARLMAAATEAARLRRGDDSGFVARVAGGVATYAGAGSPFNKIAGLGFDGIPDEAALDDIERAFAQRGAPVQAEVAHLANPAVGALLTDRGYRLTSFENVLGLALDSGHERVVSPGIEVRECRDGEFDAWLQAVTDGFAHPDGQGVPTHEEFPREVLADAERDFAAAGVVHYVALRDGAVAAGGSLRITDRIAQLTGAATAPAHRRHGVQTALVSARLADAAAAGCDLAVVTTQPGSTSQQNVQRRGFHLLYTRTVLVKDAPPPGSAARSGTALAGRAARRPRGAWEETPDGVRVVEHEGSREGLRPLFALAEDSPEQLTSYIDDGRVLVALRGADVLGHLQLTGTDRAGEFEIKNMAVREDRQHAGIGSRLVRCAMDLAAGESGTRLLVATAAADSGNLRFYQRQGFRLRSVERDAFTARTGYPPGLLVDGIELRDRVWLDHPLAPTNASLPSPPPRES</sequence>
<evidence type="ECO:0000259" key="4">
    <source>
        <dbReference type="PROSITE" id="PS51186"/>
    </source>
</evidence>
<dbReference type="InterPro" id="IPR016181">
    <property type="entry name" value="Acyl_CoA_acyltransferase"/>
</dbReference>